<reference evidence="2 3" key="2">
    <citation type="journal article" date="2016" name="Appl. Microbiol. Biotechnol.">
        <title>Mutations improving production and secretion of extracellular lipase by Burkholderia glumae PG1.</title>
        <authorList>
            <person name="Knapp A."/>
            <person name="Voget S."/>
            <person name="Gao R."/>
            <person name="Zaburannyi N."/>
            <person name="Krysciak D."/>
            <person name="Breuer M."/>
            <person name="Hauer B."/>
            <person name="Streit W.R."/>
            <person name="Muller R."/>
            <person name="Daniel R."/>
            <person name="Jaeger K.E."/>
        </authorList>
    </citation>
    <scope>NUCLEOTIDE SEQUENCE [LARGE SCALE GENOMIC DNA]</scope>
    <source>
        <strain evidence="2 3">PG1</strain>
    </source>
</reference>
<dbReference type="HOGENOM" id="CLU_064652_0_0_4"/>
<dbReference type="InterPro" id="IPR050708">
    <property type="entry name" value="T6SS_VgrG/RHS"/>
</dbReference>
<dbReference type="PANTHER" id="PTHR32305:SF15">
    <property type="entry name" value="PROTEIN RHSA-RELATED"/>
    <property type="match status" value="1"/>
</dbReference>
<gene>
    <name evidence="2" type="ORF">BGL_2c08680</name>
</gene>
<evidence type="ECO:0000313" key="3">
    <source>
        <dbReference type="Proteomes" id="UP000031838"/>
    </source>
</evidence>
<dbReference type="AlphaFoldDB" id="A0A0B6S9M0"/>
<dbReference type="Proteomes" id="UP000031838">
    <property type="component" value="Chromosome 2"/>
</dbReference>
<dbReference type="RefSeq" id="WP_080937549.1">
    <property type="nucleotide sequence ID" value="NZ_CP002581.1"/>
</dbReference>
<accession>A0A0B6S9M0</accession>
<name>A0A0B6S9M0_BURPL</name>
<sequence length="332" mass="36986">MPTKTQVIGRSRIETGAARALPVVYTEARVAPLATASSGWRDAERARLAREHGYGLTLYRWDGDRLAYETVKARREIVHYIYEPDSFTPLARMSVPMDRAEAEQGTAPSLAYYHCDQIGTPQELTDEAGEVAWSARYRAWGAQEVISEAARKAGIGNPLRFAGQYFDRETGLHYNRHRYYDPNSGRFVSKDPIGLDGGINVFQYAPNPIGWIDPLGLARIKNAIEGARREDMFNALMRVKHPNATIQCQCYLRNAHGQSVKDPVTGERRRVDTAVIEGGHAQTYEVTSMTADKDLQLAKEGRILQNSGTHIRDRSSGDLVPVNGVSDLVKLP</sequence>
<proteinExistence type="predicted"/>
<evidence type="ECO:0000313" key="2">
    <source>
        <dbReference type="EMBL" id="AJK48946.1"/>
    </source>
</evidence>
<dbReference type="Gene3D" id="2.180.10.10">
    <property type="entry name" value="RHS repeat-associated core"/>
    <property type="match status" value="1"/>
</dbReference>
<evidence type="ECO:0000259" key="1">
    <source>
        <dbReference type="Pfam" id="PF03527"/>
    </source>
</evidence>
<keyword evidence="3" id="KW-1185">Reference proteome</keyword>
<dbReference type="PANTHER" id="PTHR32305">
    <property type="match status" value="1"/>
</dbReference>
<dbReference type="PRINTS" id="PR00394">
    <property type="entry name" value="RHSPROTEIN"/>
</dbReference>
<organism evidence="2 3">
    <name type="scientific">Burkholderia plantarii</name>
    <dbReference type="NCBI Taxonomy" id="41899"/>
    <lineage>
        <taxon>Bacteria</taxon>
        <taxon>Pseudomonadati</taxon>
        <taxon>Pseudomonadota</taxon>
        <taxon>Betaproteobacteria</taxon>
        <taxon>Burkholderiales</taxon>
        <taxon>Burkholderiaceae</taxon>
        <taxon>Burkholderia</taxon>
    </lineage>
</organism>
<dbReference type="KEGG" id="bgp:BGL_2c08680"/>
<dbReference type="Pfam" id="PF03527">
    <property type="entry name" value="RHS"/>
    <property type="match status" value="1"/>
</dbReference>
<dbReference type="EMBL" id="CP002581">
    <property type="protein sequence ID" value="AJK48946.1"/>
    <property type="molecule type" value="Genomic_DNA"/>
</dbReference>
<dbReference type="InterPro" id="IPR022385">
    <property type="entry name" value="Rhs_assc_core"/>
</dbReference>
<dbReference type="InterPro" id="IPR001826">
    <property type="entry name" value="RHS"/>
</dbReference>
<reference evidence="3" key="1">
    <citation type="submission" date="2011-03" db="EMBL/GenBank/DDBJ databases">
        <authorList>
            <person name="Voget S."/>
            <person name="Streit W.R."/>
            <person name="Jaeger K.E."/>
            <person name="Daniel R."/>
        </authorList>
    </citation>
    <scope>NUCLEOTIDE SEQUENCE [LARGE SCALE GENOMIC DNA]</scope>
    <source>
        <strain evidence="3">PG1</strain>
    </source>
</reference>
<protein>
    <submittedName>
        <fullName evidence="2">Rhs family protein</fullName>
    </submittedName>
</protein>
<dbReference type="NCBIfam" id="TIGR03696">
    <property type="entry name" value="Rhs_assc_core"/>
    <property type="match status" value="1"/>
</dbReference>
<feature type="domain" description="RHS protein conserved region" evidence="1">
    <location>
        <begin position="111"/>
        <end position="142"/>
    </location>
</feature>